<keyword evidence="2 6" id="KW-0812">Transmembrane</keyword>
<feature type="transmembrane region" description="Helical" evidence="6">
    <location>
        <begin position="156"/>
        <end position="179"/>
    </location>
</feature>
<dbReference type="InterPro" id="IPR020846">
    <property type="entry name" value="MFS_dom"/>
</dbReference>
<dbReference type="PANTHER" id="PTHR43129">
    <property type="entry name" value="FOSMIDOMYCIN RESISTANCE PROTEIN"/>
    <property type="match status" value="1"/>
</dbReference>
<proteinExistence type="predicted"/>
<feature type="transmembrane region" description="Helical" evidence="6">
    <location>
        <begin position="229"/>
        <end position="255"/>
    </location>
</feature>
<feature type="transmembrane region" description="Helical" evidence="6">
    <location>
        <begin position="294"/>
        <end position="312"/>
    </location>
</feature>
<keyword evidence="9" id="KW-1185">Reference proteome</keyword>
<comment type="caution">
    <text evidence="8">The sequence shown here is derived from an EMBL/GenBank/DDBJ whole genome shotgun (WGS) entry which is preliminary data.</text>
</comment>
<dbReference type="Proteomes" id="UP001589788">
    <property type="component" value="Unassembled WGS sequence"/>
</dbReference>
<feature type="transmembrane region" description="Helical" evidence="6">
    <location>
        <begin position="97"/>
        <end position="115"/>
    </location>
</feature>
<evidence type="ECO:0000256" key="5">
    <source>
        <dbReference type="SAM" id="MobiDB-lite"/>
    </source>
</evidence>
<dbReference type="PROSITE" id="PS50850">
    <property type="entry name" value="MFS"/>
    <property type="match status" value="1"/>
</dbReference>
<keyword evidence="4 6" id="KW-0472">Membrane</keyword>
<feature type="transmembrane region" description="Helical" evidence="6">
    <location>
        <begin position="318"/>
        <end position="340"/>
    </location>
</feature>
<evidence type="ECO:0000256" key="6">
    <source>
        <dbReference type="SAM" id="Phobius"/>
    </source>
</evidence>
<dbReference type="InterPro" id="IPR011701">
    <property type="entry name" value="MFS"/>
</dbReference>
<keyword evidence="3 6" id="KW-1133">Transmembrane helix</keyword>
<evidence type="ECO:0000256" key="3">
    <source>
        <dbReference type="ARBA" id="ARBA00022989"/>
    </source>
</evidence>
<name>A0ABV6C2N9_9ACTN</name>
<dbReference type="SUPFAM" id="SSF103473">
    <property type="entry name" value="MFS general substrate transporter"/>
    <property type="match status" value="1"/>
</dbReference>
<dbReference type="CDD" id="cd17478">
    <property type="entry name" value="MFS_FsR"/>
    <property type="match status" value="1"/>
</dbReference>
<feature type="transmembrane region" description="Helical" evidence="6">
    <location>
        <begin position="380"/>
        <end position="400"/>
    </location>
</feature>
<feature type="compositionally biased region" description="Basic and acidic residues" evidence="5">
    <location>
        <begin position="1"/>
        <end position="11"/>
    </location>
</feature>
<dbReference type="PANTHER" id="PTHR43129:SF1">
    <property type="entry name" value="FOSMIDOMYCIN RESISTANCE PROTEIN"/>
    <property type="match status" value="1"/>
</dbReference>
<feature type="region of interest" description="Disordered" evidence="5">
    <location>
        <begin position="1"/>
        <end position="29"/>
    </location>
</feature>
<evidence type="ECO:0000256" key="4">
    <source>
        <dbReference type="ARBA" id="ARBA00023136"/>
    </source>
</evidence>
<evidence type="ECO:0000313" key="8">
    <source>
        <dbReference type="EMBL" id="MFC0081242.1"/>
    </source>
</evidence>
<feature type="transmembrane region" description="Helical" evidence="6">
    <location>
        <begin position="261"/>
        <end position="282"/>
    </location>
</feature>
<gene>
    <name evidence="8" type="ORF">ACFFRE_03585</name>
</gene>
<evidence type="ECO:0000259" key="7">
    <source>
        <dbReference type="PROSITE" id="PS50850"/>
    </source>
</evidence>
<dbReference type="EMBL" id="JBHLYQ010000022">
    <property type="protein sequence ID" value="MFC0081242.1"/>
    <property type="molecule type" value="Genomic_DNA"/>
</dbReference>
<accession>A0ABV6C2N9</accession>
<sequence>MASEARAERSAVGRVEPASGESTRSEDTGSDVQLVGMTWAHMVNDGAANYLPGVLPAVLLHAHEPLGLAGSLVAALAIGQVLQPLIGWVSDRLGGRAILVTGFVLTSTGGALLAWTRSLTLLIPVLVVIGIGTSLFHPQALAVARSLTRGRRGLRTAFFLVGGELGRGLWPTLASLVVAHLGLGALWIIGLPGLLTVSFLIRWAPRQPPRPALSLVPRRGSGPRGQARAFSLLVVYATLRGFAIFGLVTFVPVLWHLRGRSLVSGAGVVTTILVVGIVGNLGGGHLADRLGRRVVLVGSALAVAALVVPVGYLHGPGVWVLAGVLGCALFMTLSTTIMIGQDTFPESPSLGSGIALGLSNALGALVVLVVGLLLPDADVRLAFVAMGAASLLAAGVALGFPSSVVAEDGHLAP</sequence>
<reference evidence="8 9" key="1">
    <citation type="submission" date="2024-09" db="EMBL/GenBank/DDBJ databases">
        <authorList>
            <person name="Sun Q."/>
            <person name="Mori K."/>
        </authorList>
    </citation>
    <scope>NUCLEOTIDE SEQUENCE [LARGE SCALE GENOMIC DNA]</scope>
    <source>
        <strain evidence="8 9">JCM 15389</strain>
    </source>
</reference>
<organism evidence="8 9">
    <name type="scientific">Aciditerrimonas ferrireducens</name>
    <dbReference type="NCBI Taxonomy" id="667306"/>
    <lineage>
        <taxon>Bacteria</taxon>
        <taxon>Bacillati</taxon>
        <taxon>Actinomycetota</taxon>
        <taxon>Acidimicrobiia</taxon>
        <taxon>Acidimicrobiales</taxon>
        <taxon>Acidimicrobiaceae</taxon>
        <taxon>Aciditerrimonas</taxon>
    </lineage>
</organism>
<dbReference type="Gene3D" id="1.20.1250.20">
    <property type="entry name" value="MFS general substrate transporter like domains"/>
    <property type="match status" value="2"/>
</dbReference>
<dbReference type="InterPro" id="IPR036259">
    <property type="entry name" value="MFS_trans_sf"/>
</dbReference>
<feature type="transmembrane region" description="Helical" evidence="6">
    <location>
        <begin position="352"/>
        <end position="374"/>
    </location>
</feature>
<protein>
    <submittedName>
        <fullName evidence="8">MFS transporter</fullName>
    </submittedName>
</protein>
<evidence type="ECO:0000313" key="9">
    <source>
        <dbReference type="Proteomes" id="UP001589788"/>
    </source>
</evidence>
<feature type="transmembrane region" description="Helical" evidence="6">
    <location>
        <begin position="121"/>
        <end position="144"/>
    </location>
</feature>
<evidence type="ECO:0000256" key="1">
    <source>
        <dbReference type="ARBA" id="ARBA00004651"/>
    </source>
</evidence>
<comment type="subcellular location">
    <subcellularLocation>
        <location evidence="1">Cell membrane</location>
        <topology evidence="1">Multi-pass membrane protein</topology>
    </subcellularLocation>
</comment>
<dbReference type="Pfam" id="PF07690">
    <property type="entry name" value="MFS_1"/>
    <property type="match status" value="1"/>
</dbReference>
<dbReference type="RefSeq" id="WP_377788298.1">
    <property type="nucleotide sequence ID" value="NZ_JBHLYQ010000022.1"/>
</dbReference>
<feature type="domain" description="Major facilitator superfamily (MFS) profile" evidence="7">
    <location>
        <begin position="33"/>
        <end position="405"/>
    </location>
</feature>
<evidence type="ECO:0000256" key="2">
    <source>
        <dbReference type="ARBA" id="ARBA00022692"/>
    </source>
</evidence>